<sequence length="247" mass="28101">MASWNSIPLEMAYEVLGWIAFVSWATALYPQIILNFRRKSVVGLNFDYAVLNLTKHSSYLIYNATLYFSPTVQKQYLEKYGFKQMIPVAANDVAFSTHSVLLVAFLLFQIATYEAFMNFKRKTTDGFSIDGVLFDFSGGFENFAQMTMQSIDQSSSVFPRLNCISPSATQFSANSNRVFGIFPDSWVNFYGNIGKTLLALISIFFDIIFLCQHFLLYSARRAMITSKISEEKEPLAKSVDHPEFENV</sequence>
<reference evidence="11" key="1">
    <citation type="submission" date="2016-06" db="EMBL/GenBank/DDBJ databases">
        <title>Parallel loss of symbiosis genes in relatives of nitrogen-fixing non-legume Parasponia.</title>
        <authorList>
            <person name="Van Velzen R."/>
            <person name="Holmer R."/>
            <person name="Bu F."/>
            <person name="Rutten L."/>
            <person name="Van Zeijl A."/>
            <person name="Liu W."/>
            <person name="Santuari L."/>
            <person name="Cao Q."/>
            <person name="Sharma T."/>
            <person name="Shen D."/>
            <person name="Roswanjaya Y."/>
            <person name="Wardhani T."/>
            <person name="Kalhor M.S."/>
            <person name="Jansen J."/>
            <person name="Van den Hoogen J."/>
            <person name="Gungor B."/>
            <person name="Hartog M."/>
            <person name="Hontelez J."/>
            <person name="Verver J."/>
            <person name="Yang W.-C."/>
            <person name="Schijlen E."/>
            <person name="Repin R."/>
            <person name="Schilthuizen M."/>
            <person name="Schranz E."/>
            <person name="Heidstra R."/>
            <person name="Miyata K."/>
            <person name="Fedorova E."/>
            <person name="Kohlen W."/>
            <person name="Bisseling T."/>
            <person name="Smit S."/>
            <person name="Geurts R."/>
        </authorList>
    </citation>
    <scope>NUCLEOTIDE SEQUENCE [LARGE SCALE GENOMIC DNA]</scope>
    <source>
        <strain evidence="11">cv. WU1-14</strain>
    </source>
</reference>
<evidence type="ECO:0000313" key="11">
    <source>
        <dbReference type="Proteomes" id="UP000237105"/>
    </source>
</evidence>
<comment type="subcellular location">
    <subcellularLocation>
        <location evidence="1">Lysosome membrane</location>
        <topology evidence="1">Multi-pass membrane protein</topology>
    </subcellularLocation>
</comment>
<evidence type="ECO:0000256" key="4">
    <source>
        <dbReference type="ARBA" id="ARBA00022737"/>
    </source>
</evidence>
<dbReference type="AlphaFoldDB" id="A0A2P5B5J5"/>
<feature type="transmembrane region" description="Helical" evidence="9">
    <location>
        <begin position="93"/>
        <end position="111"/>
    </location>
</feature>
<evidence type="ECO:0000256" key="2">
    <source>
        <dbReference type="ARBA" id="ARBA00022448"/>
    </source>
</evidence>
<organism evidence="10 11">
    <name type="scientific">Parasponia andersonii</name>
    <name type="common">Sponia andersonii</name>
    <dbReference type="NCBI Taxonomy" id="3476"/>
    <lineage>
        <taxon>Eukaryota</taxon>
        <taxon>Viridiplantae</taxon>
        <taxon>Streptophyta</taxon>
        <taxon>Embryophyta</taxon>
        <taxon>Tracheophyta</taxon>
        <taxon>Spermatophyta</taxon>
        <taxon>Magnoliopsida</taxon>
        <taxon>eudicotyledons</taxon>
        <taxon>Gunneridae</taxon>
        <taxon>Pentapetalae</taxon>
        <taxon>rosids</taxon>
        <taxon>fabids</taxon>
        <taxon>Rosales</taxon>
        <taxon>Cannabaceae</taxon>
        <taxon>Parasponia</taxon>
    </lineage>
</organism>
<dbReference type="EMBL" id="JXTB01000359">
    <property type="protein sequence ID" value="PON44048.1"/>
    <property type="molecule type" value="Genomic_DNA"/>
</dbReference>
<gene>
    <name evidence="10" type="ORF">PanWU01x14_269840</name>
</gene>
<dbReference type="PANTHER" id="PTHR13131:SF5">
    <property type="entry name" value="CYSTINOSIN"/>
    <property type="match status" value="1"/>
</dbReference>
<evidence type="ECO:0000256" key="1">
    <source>
        <dbReference type="ARBA" id="ARBA00004155"/>
    </source>
</evidence>
<dbReference type="FunFam" id="1.20.1280.290:FF:000018">
    <property type="entry name" value="Cystinosin homolog"/>
    <property type="match status" value="1"/>
</dbReference>
<dbReference type="InterPro" id="IPR006603">
    <property type="entry name" value="PQ-loop_rpt"/>
</dbReference>
<evidence type="ECO:0000256" key="3">
    <source>
        <dbReference type="ARBA" id="ARBA00022692"/>
    </source>
</evidence>
<evidence type="ECO:0000256" key="9">
    <source>
        <dbReference type="SAM" id="Phobius"/>
    </source>
</evidence>
<keyword evidence="11" id="KW-1185">Reference proteome</keyword>
<dbReference type="GO" id="GO:0015184">
    <property type="term" value="F:L-cystine transmembrane transporter activity"/>
    <property type="evidence" value="ECO:0007669"/>
    <property type="project" value="TreeGrafter"/>
</dbReference>
<accession>A0A2P5B5J5</accession>
<keyword evidence="3 9" id="KW-0812">Transmembrane</keyword>
<keyword evidence="2" id="KW-0813">Transport</keyword>
<proteinExistence type="predicted"/>
<dbReference type="Gene3D" id="1.20.1280.290">
    <property type="match status" value="1"/>
</dbReference>
<dbReference type="InterPro" id="IPR005282">
    <property type="entry name" value="LC_transporter"/>
</dbReference>
<feature type="transmembrane region" description="Helical" evidence="9">
    <location>
        <begin position="15"/>
        <end position="36"/>
    </location>
</feature>
<dbReference type="Pfam" id="PF04193">
    <property type="entry name" value="PQ-loop"/>
    <property type="match status" value="2"/>
</dbReference>
<dbReference type="Proteomes" id="UP000237105">
    <property type="component" value="Unassembled WGS sequence"/>
</dbReference>
<keyword evidence="7" id="KW-0458">Lysosome</keyword>
<dbReference type="SMART" id="SM00679">
    <property type="entry name" value="CTNS"/>
    <property type="match status" value="2"/>
</dbReference>
<name>A0A2P5B5J5_PARAD</name>
<dbReference type="GO" id="GO:0005765">
    <property type="term" value="C:lysosomal membrane"/>
    <property type="evidence" value="ECO:0007669"/>
    <property type="project" value="UniProtKB-SubCell"/>
</dbReference>
<comment type="caution">
    <text evidence="10">The sequence shown here is derived from an EMBL/GenBank/DDBJ whole genome shotgun (WGS) entry which is preliminary data.</text>
</comment>
<dbReference type="OrthoDB" id="75720at2759"/>
<evidence type="ECO:0000256" key="5">
    <source>
        <dbReference type="ARBA" id="ARBA00022989"/>
    </source>
</evidence>
<protein>
    <recommendedName>
        <fullName evidence="8">Cystinosin homolog</fullName>
    </recommendedName>
</protein>
<evidence type="ECO:0000256" key="6">
    <source>
        <dbReference type="ARBA" id="ARBA00023136"/>
    </source>
</evidence>
<evidence type="ECO:0000313" key="10">
    <source>
        <dbReference type="EMBL" id="PON44048.1"/>
    </source>
</evidence>
<feature type="transmembrane region" description="Helical" evidence="9">
    <location>
        <begin position="197"/>
        <end position="217"/>
    </location>
</feature>
<dbReference type="PANTHER" id="PTHR13131">
    <property type="entry name" value="CYSTINOSIN"/>
    <property type="match status" value="1"/>
</dbReference>
<evidence type="ECO:0000256" key="7">
    <source>
        <dbReference type="ARBA" id="ARBA00023228"/>
    </source>
</evidence>
<keyword evidence="6 9" id="KW-0472">Membrane</keyword>
<keyword evidence="4" id="KW-0677">Repeat</keyword>
<keyword evidence="5 9" id="KW-1133">Transmembrane helix</keyword>
<evidence type="ECO:0000256" key="8">
    <source>
        <dbReference type="ARBA" id="ARBA00074957"/>
    </source>
</evidence>